<proteinExistence type="predicted"/>
<dbReference type="EMBL" id="FRBD01000003">
    <property type="protein sequence ID" value="SHK40587.1"/>
    <property type="molecule type" value="Genomic_DNA"/>
</dbReference>
<accession>A0A1M6S7S9</accession>
<organism evidence="1 2">
    <name type="scientific">Xylanibacter ruminicola</name>
    <name type="common">Prevotella ruminicola</name>
    <dbReference type="NCBI Taxonomy" id="839"/>
    <lineage>
        <taxon>Bacteria</taxon>
        <taxon>Pseudomonadati</taxon>
        <taxon>Bacteroidota</taxon>
        <taxon>Bacteroidia</taxon>
        <taxon>Bacteroidales</taxon>
        <taxon>Prevotellaceae</taxon>
        <taxon>Xylanibacter</taxon>
    </lineage>
</organism>
<sequence length="65" mass="7813">MPMLKKKFAMDIKKLKQEKGLGFCQSDKFQLRTADDGINTVSKYYGYDWFLARRRVHHQLRRFTA</sequence>
<evidence type="ECO:0000313" key="1">
    <source>
        <dbReference type="EMBL" id="SHK40587.1"/>
    </source>
</evidence>
<gene>
    <name evidence="1" type="ORF">SAMN05216463_10320</name>
</gene>
<dbReference type="Proteomes" id="UP000184130">
    <property type="component" value="Unassembled WGS sequence"/>
</dbReference>
<dbReference type="AlphaFoldDB" id="A0A1M6S7S9"/>
<reference evidence="1 2" key="1">
    <citation type="submission" date="2016-11" db="EMBL/GenBank/DDBJ databases">
        <authorList>
            <person name="Jaros S."/>
            <person name="Januszkiewicz K."/>
            <person name="Wedrychowicz H."/>
        </authorList>
    </citation>
    <scope>NUCLEOTIDE SEQUENCE [LARGE SCALE GENOMIC DNA]</scope>
    <source>
        <strain evidence="1 2">KHT3</strain>
    </source>
</reference>
<evidence type="ECO:0000313" key="2">
    <source>
        <dbReference type="Proteomes" id="UP000184130"/>
    </source>
</evidence>
<name>A0A1M6S7S9_XYLRU</name>
<protein>
    <submittedName>
        <fullName evidence="1">Uncharacterized protein</fullName>
    </submittedName>
</protein>